<reference evidence="7" key="1">
    <citation type="submission" date="2017-02" db="UniProtKB">
        <authorList>
            <consortium name="WormBaseParasite"/>
        </authorList>
    </citation>
    <scope>IDENTIFICATION</scope>
</reference>
<dbReference type="InterPro" id="IPR039226">
    <property type="entry name" value="Ski3/TTC37"/>
</dbReference>
<evidence type="ECO:0000256" key="3">
    <source>
        <dbReference type="PROSITE-ProRule" id="PRU00339"/>
    </source>
</evidence>
<dbReference type="Pfam" id="PF13432">
    <property type="entry name" value="TPR_16"/>
    <property type="match status" value="1"/>
</dbReference>
<dbReference type="PROSITE" id="PS50005">
    <property type="entry name" value="TPR"/>
    <property type="match status" value="2"/>
</dbReference>
<proteinExistence type="predicted"/>
<evidence type="ECO:0000313" key="7">
    <source>
        <dbReference type="WBParaSite" id="DME_0000413901-mRNA-1"/>
    </source>
</evidence>
<evidence type="ECO:0000313" key="4">
    <source>
        <dbReference type="EMBL" id="VDN58049.1"/>
    </source>
</evidence>
<evidence type="ECO:0000256" key="2">
    <source>
        <dbReference type="ARBA" id="ARBA00022803"/>
    </source>
</evidence>
<keyword evidence="6" id="KW-1185">Reference proteome</keyword>
<feature type="repeat" description="TPR" evidence="3">
    <location>
        <begin position="39"/>
        <end position="72"/>
    </location>
</feature>
<dbReference type="EMBL" id="UYYG01001165">
    <property type="protein sequence ID" value="VDN58049.1"/>
    <property type="molecule type" value="Genomic_DNA"/>
</dbReference>
<dbReference type="InterPro" id="IPR019734">
    <property type="entry name" value="TPR_rpt"/>
</dbReference>
<dbReference type="SUPFAM" id="SSF48452">
    <property type="entry name" value="TPR-like"/>
    <property type="match status" value="2"/>
</dbReference>
<evidence type="ECO:0000313" key="5">
    <source>
        <dbReference type="Proteomes" id="UP000038040"/>
    </source>
</evidence>
<dbReference type="AlphaFoldDB" id="A0A0N4UAG3"/>
<evidence type="ECO:0000256" key="1">
    <source>
        <dbReference type="ARBA" id="ARBA00022737"/>
    </source>
</evidence>
<name>A0A0N4UAG3_DRAME</name>
<dbReference type="Proteomes" id="UP000274756">
    <property type="component" value="Unassembled WGS sequence"/>
</dbReference>
<gene>
    <name evidence="4" type="ORF">DME_LOCUS8022</name>
</gene>
<dbReference type="Pfam" id="PF13181">
    <property type="entry name" value="TPR_8"/>
    <property type="match status" value="1"/>
</dbReference>
<dbReference type="OrthoDB" id="421075at2759"/>
<dbReference type="PANTHER" id="PTHR15704:SF7">
    <property type="entry name" value="SUPERKILLER COMPLEX PROTEIN 3"/>
    <property type="match status" value="1"/>
</dbReference>
<dbReference type="Proteomes" id="UP000038040">
    <property type="component" value="Unplaced"/>
</dbReference>
<protein>
    <submittedName>
        <fullName evidence="7">TPR_REGION domain-containing protein</fullName>
    </submittedName>
</protein>
<dbReference type="PANTHER" id="PTHR15704">
    <property type="entry name" value="SUPERKILLER 3 PROTEIN-RELATED"/>
    <property type="match status" value="1"/>
</dbReference>
<keyword evidence="1" id="KW-0677">Repeat</keyword>
<dbReference type="GO" id="GO:0006401">
    <property type="term" value="P:RNA catabolic process"/>
    <property type="evidence" value="ECO:0007669"/>
    <property type="project" value="InterPro"/>
</dbReference>
<feature type="repeat" description="TPR" evidence="3">
    <location>
        <begin position="551"/>
        <end position="584"/>
    </location>
</feature>
<dbReference type="GO" id="GO:0055087">
    <property type="term" value="C:Ski complex"/>
    <property type="evidence" value="ECO:0007669"/>
    <property type="project" value="InterPro"/>
</dbReference>
<dbReference type="InterPro" id="IPR011990">
    <property type="entry name" value="TPR-like_helical_dom_sf"/>
</dbReference>
<keyword evidence="2 3" id="KW-0802">TPR repeat</keyword>
<organism evidence="5 7">
    <name type="scientific">Dracunculus medinensis</name>
    <name type="common">Guinea worm</name>
    <dbReference type="NCBI Taxonomy" id="318479"/>
    <lineage>
        <taxon>Eukaryota</taxon>
        <taxon>Metazoa</taxon>
        <taxon>Ecdysozoa</taxon>
        <taxon>Nematoda</taxon>
        <taxon>Chromadorea</taxon>
        <taxon>Rhabditida</taxon>
        <taxon>Spirurina</taxon>
        <taxon>Dracunculoidea</taxon>
        <taxon>Dracunculidae</taxon>
        <taxon>Dracunculus</taxon>
    </lineage>
</organism>
<dbReference type="STRING" id="318479.A0A0N4UAG3"/>
<dbReference type="WBParaSite" id="DME_0000413901-mRNA-1">
    <property type="protein sequence ID" value="DME_0000413901-mRNA-1"/>
    <property type="gene ID" value="DME_0000413901"/>
</dbReference>
<dbReference type="SMART" id="SM00028">
    <property type="entry name" value="TPR"/>
    <property type="match status" value="7"/>
</dbReference>
<reference evidence="4 6" key="2">
    <citation type="submission" date="2018-11" db="EMBL/GenBank/DDBJ databases">
        <authorList>
            <consortium name="Pathogen Informatics"/>
        </authorList>
    </citation>
    <scope>NUCLEOTIDE SEQUENCE [LARGE SCALE GENOMIC DNA]</scope>
</reference>
<sequence length="1096" mass="126447">MSIKSQLKIIRQYIDEGKNEKALEIVELSELFSNGETDYFLYIFGAVVYGNLGEMNKAIELYKTAITIDENKPLAWQGLYKLLEKDALIIDNFALIVAEKMLSLFGWDHIGGEQKICEDTELINNTDFCKHVLSKIIAPLREYTDAERNMYEKCFATVLSRESEDDWKMKKFYFDVSFAKDSSNMRDILVKIDSKSSIVCDKYFLDYLRCLTSIEYLKTHKFDKTFTEILRNVENTYFESLIAFIEIADFNGALNFIDNLGNNGTNWYCNGFRPLVGLIIAVLNQCERYEQALAILEKVSPNVHHSFLHDLNSALSAAKANSLFGIHDEEALSQLGTLLTLKIEHCSIWNDVYLKMSAESSKLTEESFKSILDSIPEITASDKCYWNALFYFNHSLLSQAKCLIEEAVSNDCESWMKLLLNAEILLSINPIDSLAISLLVKAAKLNPYSSQIFFRLGQCLFDKNTMKALSCLERALKIRPQHFEAAILYDKILDKMNRKEDRLNFLNKFLSFSPNSIWARKRLSLLQLQCGKVSEAIENLQTLVRRDDHDANIWSTLGDAYKMRGNFQSAIKTYRNALDLELNHISAKVQLIQVYHLIAKYEEALEEIELLYQCNAYASCASLLHIQTLLLMANGTTYSRQYELLKKFFSIVENALQQNQLSLIAYKCAGDSLMLSLRFHQDTFRLFQFPKSWAIKNQVDAVNIAAQFYCIILKIQPTPAAWNDLGIALLHKSRLTGSKAWAEKASLCFKRAILLCKVPTSQSIYWTNLSRAVECCGNKYRERHCLVRSLQLNKRNDVAWCLLGLLYIRCKLYSLAKAALDMGQKCNPNSAEVWCSLALLAESENHYDTMDLFRHSLSLKPTELAIKKYSYYIAKGLYNKHHFSTTTMFHFNSVADFYGGSSRNDEMTFFLAILSEFLWYIPFAIHYLQRCSSYPTDEILNIHKQRVYIKAGIIVHSEVECLHRLSTLYSLTTDQLYEKLKDNGRSLFYHLIVALDNNNYDEFCQILSNFNSKVTMPLLISSIIYLKKVVSDELIKILNDIQPRHHLLDVYPPEYIIDKESEFSIVDSNDEPIILEDNLSKVFSLKNFFWFFLYFF</sequence>
<accession>A0A0N4UAG3</accession>
<dbReference type="Gene3D" id="1.25.40.10">
    <property type="entry name" value="Tetratricopeptide repeat domain"/>
    <property type="match status" value="4"/>
</dbReference>
<evidence type="ECO:0000313" key="6">
    <source>
        <dbReference type="Proteomes" id="UP000274756"/>
    </source>
</evidence>